<keyword evidence="3" id="KW-1185">Reference proteome</keyword>
<evidence type="ECO:0000256" key="1">
    <source>
        <dbReference type="SAM" id="Phobius"/>
    </source>
</evidence>
<reference evidence="2" key="2">
    <citation type="submission" date="2020-09" db="EMBL/GenBank/DDBJ databases">
        <authorList>
            <person name="Sun Q."/>
            <person name="Zhou Y."/>
        </authorList>
    </citation>
    <scope>NUCLEOTIDE SEQUENCE</scope>
    <source>
        <strain evidence="2">CGMCC 1.15330</strain>
    </source>
</reference>
<evidence type="ECO:0000313" key="2">
    <source>
        <dbReference type="EMBL" id="GGB36128.1"/>
    </source>
</evidence>
<protein>
    <submittedName>
        <fullName evidence="2">Uncharacterized protein</fullName>
    </submittedName>
</protein>
<name>A0A916WWW3_9SPHN</name>
<accession>A0A916WWW3</accession>
<gene>
    <name evidence="2" type="ORF">GCM10011380_26870</name>
</gene>
<comment type="caution">
    <text evidence="2">The sequence shown here is derived from an EMBL/GenBank/DDBJ whole genome shotgun (WGS) entry which is preliminary data.</text>
</comment>
<keyword evidence="1" id="KW-0812">Transmembrane</keyword>
<dbReference type="Proteomes" id="UP000623067">
    <property type="component" value="Unassembled WGS sequence"/>
</dbReference>
<organism evidence="2 3">
    <name type="scientific">Sphingomonas metalli</name>
    <dbReference type="NCBI Taxonomy" id="1779358"/>
    <lineage>
        <taxon>Bacteria</taxon>
        <taxon>Pseudomonadati</taxon>
        <taxon>Pseudomonadota</taxon>
        <taxon>Alphaproteobacteria</taxon>
        <taxon>Sphingomonadales</taxon>
        <taxon>Sphingomonadaceae</taxon>
        <taxon>Sphingomonas</taxon>
    </lineage>
</organism>
<proteinExistence type="predicted"/>
<keyword evidence="1" id="KW-0472">Membrane</keyword>
<dbReference type="AlphaFoldDB" id="A0A916WWW3"/>
<dbReference type="RefSeq" id="WP_188659268.1">
    <property type="nucleotide sequence ID" value="NZ_BMIH01000003.1"/>
</dbReference>
<keyword evidence="1" id="KW-1133">Transmembrane helix</keyword>
<feature type="transmembrane region" description="Helical" evidence="1">
    <location>
        <begin position="6"/>
        <end position="26"/>
    </location>
</feature>
<evidence type="ECO:0000313" key="3">
    <source>
        <dbReference type="Proteomes" id="UP000623067"/>
    </source>
</evidence>
<reference evidence="2" key="1">
    <citation type="journal article" date="2014" name="Int. J. Syst. Evol. Microbiol.">
        <title>Complete genome sequence of Corynebacterium casei LMG S-19264T (=DSM 44701T), isolated from a smear-ripened cheese.</title>
        <authorList>
            <consortium name="US DOE Joint Genome Institute (JGI-PGF)"/>
            <person name="Walter F."/>
            <person name="Albersmeier A."/>
            <person name="Kalinowski J."/>
            <person name="Ruckert C."/>
        </authorList>
    </citation>
    <scope>NUCLEOTIDE SEQUENCE</scope>
    <source>
        <strain evidence="2">CGMCC 1.15330</strain>
    </source>
</reference>
<dbReference type="EMBL" id="BMIH01000003">
    <property type="protein sequence ID" value="GGB36128.1"/>
    <property type="molecule type" value="Genomic_DNA"/>
</dbReference>
<sequence length="49" mass="5490">METRHLIAYGLIALLVLGGMGFALVYGRKRAARRRRLRGIKDYNGGATR</sequence>